<comment type="caution">
    <text evidence="2">The sequence shown here is derived from an EMBL/GenBank/DDBJ whole genome shotgun (WGS) entry which is preliminary data.</text>
</comment>
<dbReference type="Gene3D" id="3.30.465.10">
    <property type="match status" value="1"/>
</dbReference>
<dbReference type="InterPro" id="IPR006094">
    <property type="entry name" value="Oxid_FAD_bind_N"/>
</dbReference>
<protein>
    <submittedName>
        <fullName evidence="2">FAD-binding oxidoreductase</fullName>
    </submittedName>
</protein>
<dbReference type="AlphaFoldDB" id="A0A931G1N2"/>
<dbReference type="InterPro" id="IPR016166">
    <property type="entry name" value="FAD-bd_PCMH"/>
</dbReference>
<name>A0A931G1N2_9ACTN</name>
<dbReference type="InterPro" id="IPR036318">
    <property type="entry name" value="FAD-bd_PCMH-like_sf"/>
</dbReference>
<proteinExistence type="predicted"/>
<evidence type="ECO:0000313" key="3">
    <source>
        <dbReference type="Proteomes" id="UP000598146"/>
    </source>
</evidence>
<reference evidence="2" key="1">
    <citation type="submission" date="2020-11" db="EMBL/GenBank/DDBJ databases">
        <title>Isolation and identification of active actinomycetes.</title>
        <authorList>
            <person name="Sun X."/>
        </authorList>
    </citation>
    <scope>NUCLEOTIDE SEQUENCE</scope>
    <source>
        <strain evidence="2">NEAU-A11</strain>
    </source>
</reference>
<dbReference type="PANTHER" id="PTHR11748:SF103">
    <property type="entry name" value="GLYCOLATE OXIDASE SUBUNIT GLCE"/>
    <property type="match status" value="1"/>
</dbReference>
<dbReference type="Pfam" id="PF01565">
    <property type="entry name" value="FAD_binding_4"/>
    <property type="match status" value="1"/>
</dbReference>
<dbReference type="Proteomes" id="UP000598146">
    <property type="component" value="Unassembled WGS sequence"/>
</dbReference>
<gene>
    <name evidence="2" type="ORF">I4J89_28160</name>
</gene>
<evidence type="ECO:0000313" key="2">
    <source>
        <dbReference type="EMBL" id="MBG0565336.1"/>
    </source>
</evidence>
<dbReference type="EMBL" id="JADQTO010000014">
    <property type="protein sequence ID" value="MBG0565336.1"/>
    <property type="molecule type" value="Genomic_DNA"/>
</dbReference>
<organism evidence="2 3">
    <name type="scientific">Actinoplanes aureus</name>
    <dbReference type="NCBI Taxonomy" id="2792083"/>
    <lineage>
        <taxon>Bacteria</taxon>
        <taxon>Bacillati</taxon>
        <taxon>Actinomycetota</taxon>
        <taxon>Actinomycetes</taxon>
        <taxon>Micromonosporales</taxon>
        <taxon>Micromonosporaceae</taxon>
        <taxon>Actinoplanes</taxon>
    </lineage>
</organism>
<dbReference type="SUPFAM" id="SSF56176">
    <property type="entry name" value="FAD-binding/transporter-associated domain-like"/>
    <property type="match status" value="1"/>
</dbReference>
<evidence type="ECO:0000259" key="1">
    <source>
        <dbReference type="PROSITE" id="PS51387"/>
    </source>
</evidence>
<sequence>MGDSLLDALEDICGPGFARAGRSTDQVGGRRAGFVAVPATARSVAETLRLAADRDLTFLPRGSGSKLDWGSPPAGIELILDTGRLNGMWDHDGATAVVAAGTPVSAVQAALALRGQRLAVDPPSPTATIGGMLAVNESGPLRHRFGSPAAQTMSVEYVNVAGETAESDGEDGRPGIAEIDGVITSARLRLEPLPAARRWVGRTVTTPAEVSELVAYVVARELEASAIEVDLPGRDGGMLALLLEGSADSVNQVADEIVQGWGGDTVVAPVAPPWWGRYPFGNGDVVLRITARPRDLQAVAYSLRDSTGSLVPLRGSAGIGTVHAVLPRGLTAARVNDIVDAMRQVLLARRGRLAVLTAPPQLAADLDMAGPREWL</sequence>
<dbReference type="GO" id="GO:0071949">
    <property type="term" value="F:FAD binding"/>
    <property type="evidence" value="ECO:0007669"/>
    <property type="project" value="InterPro"/>
</dbReference>
<dbReference type="InterPro" id="IPR016169">
    <property type="entry name" value="FAD-bd_PCMH_sub2"/>
</dbReference>
<dbReference type="RefSeq" id="WP_196417098.1">
    <property type="nucleotide sequence ID" value="NZ_JADQTO010000014.1"/>
</dbReference>
<keyword evidence="3" id="KW-1185">Reference proteome</keyword>
<accession>A0A931G1N2</accession>
<dbReference type="PANTHER" id="PTHR11748">
    <property type="entry name" value="D-LACTATE DEHYDROGENASE"/>
    <property type="match status" value="1"/>
</dbReference>
<feature type="domain" description="FAD-binding PCMH-type" evidence="1">
    <location>
        <begin position="27"/>
        <end position="193"/>
    </location>
</feature>
<dbReference type="PROSITE" id="PS51387">
    <property type="entry name" value="FAD_PCMH"/>
    <property type="match status" value="1"/>
</dbReference>